<reference evidence="2 3" key="1">
    <citation type="submission" date="2020-10" db="EMBL/GenBank/DDBJ databases">
        <title>Closed genome sequences of Staphylococcus lloydii sp. nov. and Staphylococcus durrellii sp. nov. Isolated from Captive Fruit Bats (Pteropus livingstonii).</title>
        <authorList>
            <person name="Fountain K."/>
        </authorList>
    </citation>
    <scope>NUCLEOTIDE SEQUENCE [LARGE SCALE GENOMIC DNA]</scope>
    <source>
        <strain evidence="2 3">23_2_7_LY</strain>
    </source>
</reference>
<protein>
    <submittedName>
        <fullName evidence="2">YfhO family protein</fullName>
    </submittedName>
</protein>
<feature type="transmembrane region" description="Helical" evidence="1">
    <location>
        <begin position="235"/>
        <end position="255"/>
    </location>
</feature>
<feature type="transmembrane region" description="Helical" evidence="1">
    <location>
        <begin position="155"/>
        <end position="177"/>
    </location>
</feature>
<organism evidence="2 3">
    <name type="scientific">Staphylococcus lloydii</name>
    <dbReference type="NCBI Taxonomy" id="2781774"/>
    <lineage>
        <taxon>Bacteria</taxon>
        <taxon>Bacillati</taxon>
        <taxon>Bacillota</taxon>
        <taxon>Bacilli</taxon>
        <taxon>Bacillales</taxon>
        <taxon>Staphylococcaceae</taxon>
        <taxon>Staphylococcus</taxon>
    </lineage>
</organism>
<evidence type="ECO:0000256" key="1">
    <source>
        <dbReference type="SAM" id="Phobius"/>
    </source>
</evidence>
<feature type="transmembrane region" description="Helical" evidence="1">
    <location>
        <begin position="397"/>
        <end position="414"/>
    </location>
</feature>
<feature type="transmembrane region" description="Helical" evidence="1">
    <location>
        <begin position="184"/>
        <end position="200"/>
    </location>
</feature>
<keyword evidence="3" id="KW-1185">Reference proteome</keyword>
<dbReference type="Pfam" id="PF09586">
    <property type="entry name" value="YfhO"/>
    <property type="match status" value="1"/>
</dbReference>
<feature type="transmembrane region" description="Helical" evidence="1">
    <location>
        <begin position="834"/>
        <end position="856"/>
    </location>
</feature>
<feature type="transmembrane region" description="Helical" evidence="1">
    <location>
        <begin position="346"/>
        <end position="365"/>
    </location>
</feature>
<dbReference type="EMBL" id="CP064056">
    <property type="protein sequence ID" value="QPM74270.1"/>
    <property type="molecule type" value="Genomic_DNA"/>
</dbReference>
<feature type="transmembrane region" description="Helical" evidence="1">
    <location>
        <begin position="372"/>
        <end position="391"/>
    </location>
</feature>
<dbReference type="InterPro" id="IPR018580">
    <property type="entry name" value="Uncharacterised_YfhO"/>
</dbReference>
<evidence type="ECO:0000313" key="2">
    <source>
        <dbReference type="EMBL" id="QPM74270.1"/>
    </source>
</evidence>
<gene>
    <name evidence="2" type="ORF">ISP08_07895</name>
</gene>
<dbReference type="PANTHER" id="PTHR38454:SF1">
    <property type="entry name" value="INTEGRAL MEMBRANE PROTEIN"/>
    <property type="match status" value="1"/>
</dbReference>
<evidence type="ECO:0000313" key="3">
    <source>
        <dbReference type="Proteomes" id="UP000594455"/>
    </source>
</evidence>
<dbReference type="KEGG" id="sllo:ISP08_07895"/>
<accession>A0A7T1AY57</accession>
<dbReference type="RefSeq" id="WP_195718261.1">
    <property type="nucleotide sequence ID" value="NZ_CP064056.1"/>
</dbReference>
<keyword evidence="1" id="KW-0812">Transmembrane</keyword>
<feature type="transmembrane region" description="Helical" evidence="1">
    <location>
        <begin position="312"/>
        <end position="331"/>
    </location>
</feature>
<proteinExistence type="predicted"/>
<feature type="transmembrane region" description="Helical" evidence="1">
    <location>
        <begin position="75"/>
        <end position="95"/>
    </location>
</feature>
<feature type="transmembrane region" description="Helical" evidence="1">
    <location>
        <begin position="107"/>
        <end position="135"/>
    </location>
</feature>
<feature type="transmembrane region" description="Helical" evidence="1">
    <location>
        <begin position="426"/>
        <end position="444"/>
    </location>
</feature>
<name>A0A7T1AY57_9STAP</name>
<dbReference type="PANTHER" id="PTHR38454">
    <property type="entry name" value="INTEGRAL MEMBRANE PROTEIN-RELATED"/>
    <property type="match status" value="1"/>
</dbReference>
<dbReference type="AlphaFoldDB" id="A0A7T1AY57"/>
<sequence>MKRKVLYMLVFIAIAIIGHSYIIYRYIHDGILFTGPNDGLEQMIPIQMFLYDHWSHGSWFYASNFGLGGDFFTDLSYYFSTNILFISNVIGVFILKHLIHIDTNNVAFWTANALVMSIIKSFLALLVTFAFAKYITLNRKIAVLAASLFVISPLYFRFTVYWPFFSDIFILLPLLLLSIEKYIQQRKIGLLLIVIILSLINNFYFAYYQLLVGIIYLAIRLIFKHQQDIKLHFRDYVTLCIVAVLGLGSSLFFFFHGIQSYLGNRRIPFNGNVDLFEKLDRNTNIFYDNYLIVILYITIQALLSFKLYKHFYFRLFAILTMITIVASFIPFVDQLFNGMSAPQKRWHFLLAFNAAMLVGLYVKYFKTMSIKSYCYTAIPALAVIFYSAWAYNNTVSWVYFVPVVSLVGLLILFVKESYFRTKLTMIFIISLFILSLLVSIVFIYNQIYFPDHQQRANTKYINESMYSSPMQRDLVSYMKNHKLEGERIDWRVNEQDNTPMYQHFKGTSLYSSIFNHNILDYYYDQLKINMSEESVSRYQSTNGRQNLASLWSVRYLMVKDYQDLGKVPHYFKKIKQQGQYSIFENKYVLPTVKISNHVYDASKLTNPIDREHAMLNGVVVNNAGKAWQHPAKNLLSQGKITTHNMKLLPKYHMKVKDNSGEYVIHVPKKLTNRYKDFYLTLKVNRGLPDSNYTLNINGYINNRLFNNSTYKTGVATQLYKTKPDKHGDIHINVMPRGNYKLEIKSLYGENYKDLKAAVSHNSRLNTYKDINDGVKVNLNQQKSGIASINIPYRKGMRAYVDNKSVTPKKVNYMMTGVPVHKNDKTIIIKYRPPYWYTMCILSFIFIIISCCFWKFYKRSSS</sequence>
<keyword evidence="1" id="KW-0472">Membrane</keyword>
<dbReference type="Proteomes" id="UP000594455">
    <property type="component" value="Chromosome"/>
</dbReference>
<keyword evidence="1" id="KW-1133">Transmembrane helix</keyword>
<feature type="transmembrane region" description="Helical" evidence="1">
    <location>
        <begin position="285"/>
        <end position="305"/>
    </location>
</feature>
<feature type="transmembrane region" description="Helical" evidence="1">
    <location>
        <begin position="5"/>
        <end position="27"/>
    </location>
</feature>